<comment type="caution">
    <text evidence="2">The sequence shown here is derived from an EMBL/GenBank/DDBJ whole genome shotgun (WGS) entry which is preliminary data.</text>
</comment>
<evidence type="ECO:0000256" key="1">
    <source>
        <dbReference type="SAM" id="MobiDB-lite"/>
    </source>
</evidence>
<dbReference type="Proteomes" id="UP000242015">
    <property type="component" value="Unassembled WGS sequence"/>
</dbReference>
<evidence type="ECO:0000313" key="3">
    <source>
        <dbReference type="Proteomes" id="UP000242015"/>
    </source>
</evidence>
<evidence type="ECO:0000313" key="2">
    <source>
        <dbReference type="EMBL" id="PSO06486.1"/>
    </source>
</evidence>
<sequence length="335" mass="35272">MKTNKHGEKRRSAEDALTEAAAIWLGTRPLPPHRNRAPTPRGTREAATETAAPTMTATPTAAAPTTTTATATTLHSNGGAHPVCPHPPTAHHPLSPNYLRRAGLRLPEAEEAGLPAHLFEAHSERPGEGDEYCLPTPSYHYEQWGRLTKKEKTPRSPAIEKPAATVAEAEEAGEGGDQGGGVYADAAAEAGANAGGAKPSPNPAPTPAAQVKQVEEGRVEPPSIPDPAGSAADILRRVEELGVRHWMNPAAFQSIGTLTAASGKGSRVAHTSLNPRLTVVYLADTGKYVLIFRVRAADRVKVGGGGYTPNPGDEETYMTEGVGYHTLRQILTGRS</sequence>
<reference evidence="2 3" key="1">
    <citation type="submission" date="2017-04" db="EMBL/GenBank/DDBJ databases">
        <title>Novel microbial lineages endemic to geothermal iron-oxide mats fill important gaps in the evolutionary history of Archaea.</title>
        <authorList>
            <person name="Jay Z.J."/>
            <person name="Beam J.P."/>
            <person name="Dlakic M."/>
            <person name="Rusch D.B."/>
            <person name="Kozubal M.A."/>
            <person name="Inskeep W.P."/>
        </authorList>
    </citation>
    <scope>NUCLEOTIDE SEQUENCE [LARGE SCALE GENOMIC DNA]</scope>
    <source>
        <strain evidence="2">BE_D</strain>
    </source>
</reference>
<name>A0A2R6C6X2_9ARCH</name>
<feature type="region of interest" description="Disordered" evidence="1">
    <location>
        <begin position="149"/>
        <end position="230"/>
    </location>
</feature>
<feature type="region of interest" description="Disordered" evidence="1">
    <location>
        <begin position="23"/>
        <end position="64"/>
    </location>
</feature>
<feature type="compositionally biased region" description="Low complexity" evidence="1">
    <location>
        <begin position="183"/>
        <end position="197"/>
    </location>
</feature>
<gene>
    <name evidence="2" type="ORF">B9Q04_15820</name>
</gene>
<feature type="compositionally biased region" description="Low complexity" evidence="1">
    <location>
        <begin position="48"/>
        <end position="64"/>
    </location>
</feature>
<proteinExistence type="predicted"/>
<organism evidence="2 3">
    <name type="scientific">Candidatus Marsarchaeota G2 archaeon BE_D</name>
    <dbReference type="NCBI Taxonomy" id="1978158"/>
    <lineage>
        <taxon>Archaea</taxon>
        <taxon>Candidatus Marsarchaeota</taxon>
        <taxon>Candidatus Marsarchaeota group 2</taxon>
    </lineage>
</organism>
<dbReference type="AlphaFoldDB" id="A0A2R6C6X2"/>
<accession>A0A2R6C6X2</accession>
<dbReference type="EMBL" id="NEXF01000479">
    <property type="protein sequence ID" value="PSO06486.1"/>
    <property type="molecule type" value="Genomic_DNA"/>
</dbReference>
<protein>
    <submittedName>
        <fullName evidence="2">Uncharacterized protein</fullName>
    </submittedName>
</protein>